<feature type="region of interest" description="Disordered" evidence="1">
    <location>
        <begin position="1"/>
        <end position="37"/>
    </location>
</feature>
<dbReference type="EMBL" id="CP002780">
    <property type="protein sequence ID" value="AEG61803.1"/>
    <property type="molecule type" value="Genomic_DNA"/>
</dbReference>
<dbReference type="Gene3D" id="3.60.15.10">
    <property type="entry name" value="Ribonuclease Z/Hydroxyacylglutathione hydrolase-like"/>
    <property type="match status" value="1"/>
</dbReference>
<dbReference type="InterPro" id="IPR001279">
    <property type="entry name" value="Metallo-B-lactamas"/>
</dbReference>
<evidence type="ECO:0000259" key="2">
    <source>
        <dbReference type="Pfam" id="PF12706"/>
    </source>
</evidence>
<dbReference type="Pfam" id="PF12706">
    <property type="entry name" value="Lactamase_B_2"/>
    <property type="match status" value="1"/>
</dbReference>
<organism evidence="3 4">
    <name type="scientific">Desulforamulus ruminis (strain ATCC 23193 / DSM 2154 / NCIMB 8452 / DL)</name>
    <name type="common">Desulfotomaculum ruminis</name>
    <dbReference type="NCBI Taxonomy" id="696281"/>
    <lineage>
        <taxon>Bacteria</taxon>
        <taxon>Bacillati</taxon>
        <taxon>Bacillota</taxon>
        <taxon>Clostridia</taxon>
        <taxon>Eubacteriales</taxon>
        <taxon>Peptococcaceae</taxon>
        <taxon>Desulforamulus</taxon>
    </lineage>
</organism>
<reference evidence="4" key="1">
    <citation type="submission" date="2011-05" db="EMBL/GenBank/DDBJ databases">
        <title>Complete sequence of Desulfotomaculum ruminis DSM 2154.</title>
        <authorList>
            <person name="Lucas S."/>
            <person name="Copeland A."/>
            <person name="Lapidus A."/>
            <person name="Cheng J.-F."/>
            <person name="Goodwin L."/>
            <person name="Pitluck S."/>
            <person name="Lu M."/>
            <person name="Detter J.C."/>
            <person name="Han C."/>
            <person name="Tapia R."/>
            <person name="Land M."/>
            <person name="Hauser L."/>
            <person name="Kyrpides N."/>
            <person name="Ivanova N."/>
            <person name="Mikhailova N."/>
            <person name="Pagani I."/>
            <person name="Stams A.J.M."/>
            <person name="Plugge C.M."/>
            <person name="Muyzer G."/>
            <person name="Kuever J."/>
            <person name="Parshina S.N."/>
            <person name="Ivanova A.E."/>
            <person name="Nazina T.N."/>
            <person name="Brambilla E."/>
            <person name="Spring S."/>
            <person name="Klenk H.-P."/>
            <person name="Woyke T."/>
        </authorList>
    </citation>
    <scope>NUCLEOTIDE SEQUENCE [LARGE SCALE GENOMIC DNA]</scope>
    <source>
        <strain evidence="4">ATCC 23193 / DSM 2154 / NCIB 8452 / DL</strain>
    </source>
</reference>
<dbReference type="KEGG" id="dru:Desru_3601"/>
<dbReference type="RefSeq" id="WP_013843549.1">
    <property type="nucleotide sequence ID" value="NC_015589.1"/>
</dbReference>
<reference evidence="3 4" key="2">
    <citation type="journal article" date="2012" name="Stand. Genomic Sci.">
        <title>Complete genome sequence of the sulfate-reducing firmicute Desulfotomaculum ruminis type strain (DL(T)).</title>
        <authorList>
            <person name="Spring S."/>
            <person name="Visser M."/>
            <person name="Lu M."/>
            <person name="Copeland A."/>
            <person name="Lapidus A."/>
            <person name="Lucas S."/>
            <person name="Cheng J.F."/>
            <person name="Han C."/>
            <person name="Tapia R."/>
            <person name="Goodwin L.A."/>
            <person name="Pitluck S."/>
            <person name="Ivanova N."/>
            <person name="Land M."/>
            <person name="Hauser L."/>
            <person name="Larimer F."/>
            <person name="Rohde M."/>
            <person name="Goker M."/>
            <person name="Detter J.C."/>
            <person name="Kyrpides N.C."/>
            <person name="Woyke T."/>
            <person name="Schaap P.J."/>
            <person name="Plugge C.M."/>
            <person name="Muyzer G."/>
            <person name="Kuever J."/>
            <person name="Pereira I.A."/>
            <person name="Parshina S.N."/>
            <person name="Bernier-Latmani R."/>
            <person name="Stams A.J."/>
            <person name="Klenk H.P."/>
        </authorList>
    </citation>
    <scope>NUCLEOTIDE SEQUENCE [LARGE SCALE GENOMIC DNA]</scope>
    <source>
        <strain evidence="4">ATCC 23193 / DSM 2154 / NCIB 8452 / DL</strain>
    </source>
</reference>
<dbReference type="PANTHER" id="PTHR42663:SF6">
    <property type="entry name" value="HYDROLASE C777.06C-RELATED"/>
    <property type="match status" value="1"/>
</dbReference>
<sequence>MTLEKMDADLRKKTAQAAAESFSRWRHREEPEASPPGVTVTFLGTGGNPEAVFSQVPHTAGFVLMVEGVRLYVDPGPGAVVRAKDAGIDLGTLDAVYISHGHLDHYAGAEAVIEGMCWGMFSRRGYLLAPGQVLERDHLLSRYHQGLNRTLSGYKGGPTVVPLEPNRPITLKNITLTPVPVHHAGENYGFILDTGGMTIGYTSDTSYIQSYTTPTGVVDMGWRGPIMDLIDVVDCRKDIKEAFSQVDVLIANVTTHNVYAHRHITTLGLSHLLQHSRVKLCFITHFNHCCLWPEDLRPAMAQFVEKKTGIPTLYAEDGGVYNISQQLGPPGEDNGSG</sequence>
<dbReference type="InterPro" id="IPR036866">
    <property type="entry name" value="RibonucZ/Hydroxyglut_hydro"/>
</dbReference>
<accession>F6DNB2</accession>
<keyword evidence="4" id="KW-1185">Reference proteome</keyword>
<evidence type="ECO:0000313" key="3">
    <source>
        <dbReference type="EMBL" id="AEG61803.1"/>
    </source>
</evidence>
<dbReference type="HOGENOM" id="CLU_074581_0_0_9"/>
<feature type="domain" description="Metallo-beta-lactamase" evidence="2">
    <location>
        <begin position="70"/>
        <end position="210"/>
    </location>
</feature>
<proteinExistence type="predicted"/>
<dbReference type="PANTHER" id="PTHR42663">
    <property type="entry name" value="HYDROLASE C777.06C-RELATED-RELATED"/>
    <property type="match status" value="1"/>
</dbReference>
<feature type="compositionally biased region" description="Basic and acidic residues" evidence="1">
    <location>
        <begin position="1"/>
        <end position="12"/>
    </location>
</feature>
<dbReference type="eggNOG" id="COG1235">
    <property type="taxonomic scope" value="Bacteria"/>
</dbReference>
<dbReference type="Proteomes" id="UP000009234">
    <property type="component" value="Chromosome"/>
</dbReference>
<evidence type="ECO:0000256" key="1">
    <source>
        <dbReference type="SAM" id="MobiDB-lite"/>
    </source>
</evidence>
<protein>
    <submittedName>
        <fullName evidence="3">Beta-lactamase domain-containing protein</fullName>
    </submittedName>
</protein>
<dbReference type="STRING" id="696281.Desru_3601"/>
<dbReference type="SUPFAM" id="SSF56281">
    <property type="entry name" value="Metallo-hydrolase/oxidoreductase"/>
    <property type="match status" value="1"/>
</dbReference>
<name>F6DNB2_DESRL</name>
<gene>
    <name evidence="3" type="ordered locus">Desru_3601</name>
</gene>
<evidence type="ECO:0000313" key="4">
    <source>
        <dbReference type="Proteomes" id="UP000009234"/>
    </source>
</evidence>
<dbReference type="OrthoDB" id="9800940at2"/>
<dbReference type="AlphaFoldDB" id="F6DNB2"/>